<dbReference type="GO" id="GO:0071038">
    <property type="term" value="P:TRAMP-dependent tRNA surveillance pathway"/>
    <property type="evidence" value="ECO:0007669"/>
    <property type="project" value="TreeGrafter"/>
</dbReference>
<protein>
    <recommendedName>
        <fullName evidence="13">Ribosomal RNA-processing protein 4</fullName>
    </recommendedName>
</protein>
<dbReference type="EMBL" id="JAWIZZ010000031">
    <property type="protein sequence ID" value="KAK5781665.1"/>
    <property type="molecule type" value="Genomic_DNA"/>
</dbReference>
<dbReference type="SUPFAM" id="SSF54791">
    <property type="entry name" value="Eukaryotic type KH-domain (KH-domain type I)"/>
    <property type="match status" value="1"/>
</dbReference>
<comment type="similarity">
    <text evidence="2">Belongs to the RRP4 family.</text>
</comment>
<dbReference type="GO" id="GO:0071034">
    <property type="term" value="P:CUT catabolic process"/>
    <property type="evidence" value="ECO:0007669"/>
    <property type="project" value="TreeGrafter"/>
</dbReference>
<dbReference type="PANTHER" id="PTHR21321:SF4">
    <property type="entry name" value="EXOSOME COMPLEX COMPONENT RRP4"/>
    <property type="match status" value="1"/>
</dbReference>
<evidence type="ECO:0000313" key="12">
    <source>
        <dbReference type="Proteomes" id="UP001306508"/>
    </source>
</evidence>
<evidence type="ECO:0000256" key="4">
    <source>
        <dbReference type="ARBA" id="ARBA00022835"/>
    </source>
</evidence>
<dbReference type="GO" id="GO:0000467">
    <property type="term" value="P:exonucleolytic trimming to generate mature 3'-end of 5.8S rRNA from tricistronic rRNA transcript (SSU-rRNA, 5.8S rRNA, LSU-rRNA)"/>
    <property type="evidence" value="ECO:0007669"/>
    <property type="project" value="TreeGrafter"/>
</dbReference>
<dbReference type="SUPFAM" id="SSF110324">
    <property type="entry name" value="Ribosomal L27 protein-like"/>
    <property type="match status" value="1"/>
</dbReference>
<dbReference type="CDD" id="cd22525">
    <property type="entry name" value="KH-I_Rrp4_eukar"/>
    <property type="match status" value="1"/>
</dbReference>
<dbReference type="InterPro" id="IPR048565">
    <property type="entry name" value="S1_RRP4"/>
</dbReference>
<comment type="subcellular location">
    <subcellularLocation>
        <location evidence="1">Nucleus</location>
    </subcellularLocation>
</comment>
<dbReference type="GO" id="GO:0003723">
    <property type="term" value="F:RNA binding"/>
    <property type="evidence" value="ECO:0007669"/>
    <property type="project" value="UniProtKB-KW"/>
</dbReference>
<evidence type="ECO:0000259" key="10">
    <source>
        <dbReference type="Pfam" id="PF21266"/>
    </source>
</evidence>
<dbReference type="InterPro" id="IPR012340">
    <property type="entry name" value="NA-bd_OB-fold"/>
</dbReference>
<dbReference type="Gene3D" id="2.40.50.140">
    <property type="entry name" value="Nucleic acid-binding proteins"/>
    <property type="match status" value="1"/>
</dbReference>
<organism evidence="11 12">
    <name type="scientific">Arxiozyma heterogenica</name>
    <dbReference type="NCBI Taxonomy" id="278026"/>
    <lineage>
        <taxon>Eukaryota</taxon>
        <taxon>Fungi</taxon>
        <taxon>Dikarya</taxon>
        <taxon>Ascomycota</taxon>
        <taxon>Saccharomycotina</taxon>
        <taxon>Saccharomycetes</taxon>
        <taxon>Saccharomycetales</taxon>
        <taxon>Saccharomycetaceae</taxon>
        <taxon>Arxiozyma</taxon>
    </lineage>
</organism>
<feature type="domain" description="K Homology" evidence="9">
    <location>
        <begin position="208"/>
        <end position="249"/>
    </location>
</feature>
<dbReference type="CDD" id="cd05789">
    <property type="entry name" value="S1_Rrp4"/>
    <property type="match status" value="1"/>
</dbReference>
<dbReference type="InterPro" id="IPR004088">
    <property type="entry name" value="KH_dom_type_1"/>
</dbReference>
<evidence type="ECO:0000256" key="3">
    <source>
        <dbReference type="ARBA" id="ARBA00022552"/>
    </source>
</evidence>
<feature type="domain" description="RRP4 S1" evidence="10">
    <location>
        <begin position="114"/>
        <end position="186"/>
    </location>
</feature>
<dbReference type="FunFam" id="2.40.50.140:FF:000038">
    <property type="entry name" value="Exosome complex component RRP4"/>
    <property type="match status" value="1"/>
</dbReference>
<keyword evidence="5" id="KW-0694">RNA-binding</keyword>
<dbReference type="GO" id="GO:0071035">
    <property type="term" value="P:nuclear polyadenylation-dependent rRNA catabolic process"/>
    <property type="evidence" value="ECO:0007669"/>
    <property type="project" value="TreeGrafter"/>
</dbReference>
<reference evidence="12" key="1">
    <citation type="submission" date="2023-07" db="EMBL/GenBank/DDBJ databases">
        <title>A draft genome of Kazachstania heterogenica Y-27499.</title>
        <authorList>
            <person name="Donic C."/>
            <person name="Kralova J.S."/>
            <person name="Fidel L."/>
            <person name="Ben-Dor S."/>
            <person name="Jung S."/>
        </authorList>
    </citation>
    <scope>NUCLEOTIDE SEQUENCE [LARGE SCALE GENOMIC DNA]</scope>
    <source>
        <strain evidence="12">Y27499</strain>
    </source>
</reference>
<evidence type="ECO:0000256" key="5">
    <source>
        <dbReference type="ARBA" id="ARBA00022884"/>
    </source>
</evidence>
<dbReference type="AlphaFoldDB" id="A0AAN8A9N6"/>
<dbReference type="PANTHER" id="PTHR21321">
    <property type="entry name" value="PNAS-3 RELATED"/>
    <property type="match status" value="1"/>
</dbReference>
<evidence type="ECO:0008006" key="13">
    <source>
        <dbReference type="Google" id="ProtNLM"/>
    </source>
</evidence>
<dbReference type="GO" id="GO:0000176">
    <property type="term" value="C:nuclear exosome (RNase complex)"/>
    <property type="evidence" value="ECO:0007669"/>
    <property type="project" value="UniProtKB-ARBA"/>
</dbReference>
<dbReference type="Gene3D" id="2.40.50.100">
    <property type="match status" value="1"/>
</dbReference>
<feature type="region of interest" description="Disordered" evidence="7">
    <location>
        <begin position="39"/>
        <end position="59"/>
    </location>
</feature>
<dbReference type="GO" id="GO:0071028">
    <property type="term" value="P:nuclear mRNA surveillance"/>
    <property type="evidence" value="ECO:0007669"/>
    <property type="project" value="UniProtKB-ARBA"/>
</dbReference>
<proteinExistence type="inferred from homology"/>
<dbReference type="Proteomes" id="UP001306508">
    <property type="component" value="Unassembled WGS sequence"/>
</dbReference>
<keyword evidence="6" id="KW-0539">Nucleus</keyword>
<dbReference type="InterPro" id="IPR026699">
    <property type="entry name" value="Exosome_RNA_bind1/RRP40/RRP4"/>
</dbReference>
<dbReference type="Pfam" id="PF15985">
    <property type="entry name" value="KH_6"/>
    <property type="match status" value="1"/>
</dbReference>
<evidence type="ECO:0000256" key="2">
    <source>
        <dbReference type="ARBA" id="ARBA00009155"/>
    </source>
</evidence>
<evidence type="ECO:0000256" key="1">
    <source>
        <dbReference type="ARBA" id="ARBA00004123"/>
    </source>
</evidence>
<dbReference type="SUPFAM" id="SSF50249">
    <property type="entry name" value="Nucleic acid-binding proteins"/>
    <property type="match status" value="1"/>
</dbReference>
<sequence>MSAVITVVKKNGGFQNANMVLNKSIQGFVSSDEDEDNILDNDIDISSSESDSENGTSKDRLSFQIVTPGELITEDPIWMRGHGTYFLNEMTYSSVAGVVSRVNRLLSVIPLRGRYSPETGDHVIGRIVEVGNKRWKVDIGAKQYAVLMLGSVNLPGGILRRKSESDELQMRTFLKEGDLLNAEVQSLFQDGSASLHTRSLKYGKLRNGLFIQVPSSLIVRAKNHTHNLPGNITVVLGVNGYIWLRKTSQMDIAKDLPPGGSTGAGSTIKSNIGNQNGGLSANSTNVSITRLEEESSWQIYSDENDPDLSNSIRITITRYANVIKALAYCEIGITQERIVSAYEASMAYPNIGSLIEREVMESLGADVINGEKMRGNAV</sequence>
<evidence type="ECO:0000259" key="8">
    <source>
        <dbReference type="Pfam" id="PF14382"/>
    </source>
</evidence>
<keyword evidence="3" id="KW-0698">rRNA processing</keyword>
<dbReference type="GO" id="GO:0000177">
    <property type="term" value="C:cytoplasmic exosome (RNase complex)"/>
    <property type="evidence" value="ECO:0007669"/>
    <property type="project" value="TreeGrafter"/>
</dbReference>
<dbReference type="FunFam" id="2.40.50.100:FF:000063">
    <property type="entry name" value="Exosome complex component RRP4"/>
    <property type="match status" value="1"/>
</dbReference>
<dbReference type="InterPro" id="IPR025721">
    <property type="entry name" value="Exosome_cplx_N_dom"/>
</dbReference>
<evidence type="ECO:0000256" key="6">
    <source>
        <dbReference type="ARBA" id="ARBA00023242"/>
    </source>
</evidence>
<evidence type="ECO:0000256" key="7">
    <source>
        <dbReference type="SAM" id="MobiDB-lite"/>
    </source>
</evidence>
<accession>A0AAN8A9N6</accession>
<dbReference type="Pfam" id="PF14382">
    <property type="entry name" value="ECR1_N"/>
    <property type="match status" value="1"/>
</dbReference>
<evidence type="ECO:0000313" key="11">
    <source>
        <dbReference type="EMBL" id="KAK5781665.1"/>
    </source>
</evidence>
<evidence type="ECO:0000259" key="9">
    <source>
        <dbReference type="Pfam" id="PF15985"/>
    </source>
</evidence>
<comment type="caution">
    <text evidence="11">The sequence shown here is derived from an EMBL/GenBank/DDBJ whole genome shotgun (WGS) entry which is preliminary data.</text>
</comment>
<keyword evidence="12" id="KW-1185">Reference proteome</keyword>
<gene>
    <name evidence="11" type="ORF">RI543_000850</name>
</gene>
<dbReference type="Pfam" id="PF21266">
    <property type="entry name" value="S1_RRP4"/>
    <property type="match status" value="1"/>
</dbReference>
<dbReference type="GO" id="GO:0034475">
    <property type="term" value="P:U4 snRNA 3'-end processing"/>
    <property type="evidence" value="ECO:0007669"/>
    <property type="project" value="TreeGrafter"/>
</dbReference>
<dbReference type="GO" id="GO:0071051">
    <property type="term" value="P:poly(A)-dependent snoRNA 3'-end processing"/>
    <property type="evidence" value="ECO:0007669"/>
    <property type="project" value="TreeGrafter"/>
</dbReference>
<feature type="domain" description="Exosome complex component N-terminal" evidence="8">
    <location>
        <begin position="65"/>
        <end position="102"/>
    </location>
</feature>
<keyword evidence="4" id="KW-0271">Exosome</keyword>
<name>A0AAN8A9N6_9SACH</name>
<dbReference type="InterPro" id="IPR036612">
    <property type="entry name" value="KH_dom_type_1_sf"/>
</dbReference>